<dbReference type="EMBL" id="LAOQ01000004">
    <property type="protein sequence ID" value="KJW04369.1"/>
    <property type="molecule type" value="Genomic_DNA"/>
</dbReference>
<dbReference type="SUPFAM" id="SSF52540">
    <property type="entry name" value="P-loop containing nucleoside triphosphate hydrolases"/>
    <property type="match status" value="1"/>
</dbReference>
<dbReference type="PATRIC" id="fig|1268837.3.peg.1386"/>
<evidence type="ECO:0000313" key="2">
    <source>
        <dbReference type="Proteomes" id="UP000033736"/>
    </source>
</evidence>
<name>A0A0F3RGP3_9RICK</name>
<dbReference type="AlphaFoldDB" id="A0A0F3RGP3"/>
<gene>
    <name evidence="1" type="ORF">RAT170B_1177</name>
</gene>
<evidence type="ECO:0000313" key="1">
    <source>
        <dbReference type="EMBL" id="KJW04369.1"/>
    </source>
</evidence>
<keyword evidence="2" id="KW-1185">Reference proteome</keyword>
<dbReference type="Proteomes" id="UP000033736">
    <property type="component" value="Unassembled WGS sequence"/>
</dbReference>
<dbReference type="InterPro" id="IPR027417">
    <property type="entry name" value="P-loop_NTPase"/>
</dbReference>
<accession>A0A0F3RGP3</accession>
<reference evidence="1 2" key="1">
    <citation type="submission" date="2015-01" db="EMBL/GenBank/DDBJ databases">
        <title>Genome Sequencing of Rickettsiales /home/snadendla/prok_pipe/test/illegal_ec_num.txt.</title>
        <authorList>
            <person name="Daugherty S.C."/>
            <person name="Su Q."/>
            <person name="Abolude K."/>
            <person name="Beier-Sexton M."/>
            <person name="Carlyon J.A."/>
            <person name="Carter R."/>
            <person name="Day N.P."/>
            <person name="Dumler S.J."/>
            <person name="Dyachenko V."/>
            <person name="Godinez A."/>
            <person name="Kurtti T.J."/>
            <person name="Lichay M."/>
            <person name="Mullins K.E."/>
            <person name="Ott S."/>
            <person name="Pappas-Brown V."/>
            <person name="Paris D.H."/>
            <person name="Patel P."/>
            <person name="Richards A.L."/>
            <person name="Sadzewicz L."/>
            <person name="Sears K."/>
            <person name="Seidman D."/>
            <person name="Sengamalay N."/>
            <person name="Stenos J."/>
            <person name="Tallon L.J."/>
            <person name="Vincent G."/>
            <person name="Fraser C.M."/>
            <person name="Munderloh U."/>
            <person name="Dunning-Hotopp J.C."/>
        </authorList>
    </citation>
    <scope>NUCLEOTIDE SEQUENCE [LARGE SCALE GENOMIC DNA]</scope>
    <source>
        <strain evidence="1 2">T170-B</strain>
    </source>
</reference>
<sequence length="122" mass="13585">MPSRNNDTSSYLLVKQVTKKEIYSNDLENGNVKRGASTHSLYLIGDPKFCRNNSSKQKSIIILCGPTASGKSYLGHELAKAYNGEIINIDSMQVYKEIPIITASPPKSYKLKSCITYITSYQ</sequence>
<comment type="caution">
    <text evidence="1">The sequence shown here is derived from an EMBL/GenBank/DDBJ whole genome shotgun (WGS) entry which is preliminary data.</text>
</comment>
<organism evidence="1 2">
    <name type="scientific">Rickettsia argasii T170-B</name>
    <dbReference type="NCBI Taxonomy" id="1268837"/>
    <lineage>
        <taxon>Bacteria</taxon>
        <taxon>Pseudomonadati</taxon>
        <taxon>Pseudomonadota</taxon>
        <taxon>Alphaproteobacteria</taxon>
        <taxon>Rickettsiales</taxon>
        <taxon>Rickettsiaceae</taxon>
        <taxon>Rickettsieae</taxon>
        <taxon>Rickettsia</taxon>
        <taxon>spotted fever group</taxon>
    </lineage>
</organism>
<protein>
    <submittedName>
        <fullName evidence="1">Zeta toxin family protein</fullName>
    </submittedName>
</protein>
<dbReference type="Gene3D" id="3.40.50.300">
    <property type="entry name" value="P-loop containing nucleotide triphosphate hydrolases"/>
    <property type="match status" value="1"/>
</dbReference>
<proteinExistence type="predicted"/>